<dbReference type="NCBIfam" id="NF033559">
    <property type="entry name" value="transpos_IS1634"/>
    <property type="match status" value="1"/>
</dbReference>
<accession>A0A3P1SF04</accession>
<dbReference type="AlphaFoldDB" id="A0A3P1SF04"/>
<name>A0A3P1SF04_9ACTO</name>
<organism evidence="2 3">
    <name type="scientific">Schaalia canis</name>
    <dbReference type="NCBI Taxonomy" id="100469"/>
    <lineage>
        <taxon>Bacteria</taxon>
        <taxon>Bacillati</taxon>
        <taxon>Actinomycetota</taxon>
        <taxon>Actinomycetes</taxon>
        <taxon>Actinomycetales</taxon>
        <taxon>Actinomycetaceae</taxon>
        <taxon>Schaalia</taxon>
    </lineage>
</organism>
<dbReference type="GO" id="GO:0003677">
    <property type="term" value="F:DNA binding"/>
    <property type="evidence" value="ECO:0007669"/>
    <property type="project" value="InterPro"/>
</dbReference>
<dbReference type="Pfam" id="PF01609">
    <property type="entry name" value="DDE_Tnp_1"/>
    <property type="match status" value="1"/>
</dbReference>
<dbReference type="InterPro" id="IPR047654">
    <property type="entry name" value="IS1634_transpos"/>
</dbReference>
<dbReference type="PANTHER" id="PTHR34614:SF2">
    <property type="entry name" value="TRANSPOSASE IS4-LIKE DOMAIN-CONTAINING PROTEIN"/>
    <property type="match status" value="1"/>
</dbReference>
<evidence type="ECO:0000313" key="2">
    <source>
        <dbReference type="EMBL" id="RRC95738.1"/>
    </source>
</evidence>
<dbReference type="InterPro" id="IPR012337">
    <property type="entry name" value="RNaseH-like_sf"/>
</dbReference>
<dbReference type="GO" id="GO:0006313">
    <property type="term" value="P:DNA transposition"/>
    <property type="evidence" value="ECO:0007669"/>
    <property type="project" value="InterPro"/>
</dbReference>
<evidence type="ECO:0000313" key="3">
    <source>
        <dbReference type="Proteomes" id="UP000280444"/>
    </source>
</evidence>
<dbReference type="SUPFAM" id="SSF53098">
    <property type="entry name" value="Ribonuclease H-like"/>
    <property type="match status" value="1"/>
</dbReference>
<sequence>MQIVEKQGRKNVVLKHVGSARNEVELAALMQAAHDEFHPGQTVLDFEPERRYATSVLRVGGKRSALLWSVLNKAYADVGFDVLGDEAFKQMVLARLIEPCSKEATIGVLERLGVEHVSCRRLFNSLKRCAQRSYRDRLAQACFAHASTHGDLSLVLYDVTTLYFEAEREDESWDANGAFRRIGYSKERRVDPQIIVGLLVDRAGNPLEVEAFEGNKAETHTLIPIIERFQDRHGVHDFVVVADAGMLSVGNLRALDAAGLFFIVGARQSRAPHDLEQYWNQHGDYMQDGQIIGQVIPNPNRKTYESSLEQVSSAQMGQESWRALWQYSAKRAARDNKTLTAQQRRAIDAIEGARPARRPRFVSQRRKGLAFDQAGVDRAQRLVGLKGYITNIPAHISAGSEIIGHYHELWHVEQSFRMSKHDLKARPIFHHTKDAIQAHLTVVTAALAISRYLQAATGHSIKRIVQTLKRHQDITITLPNGQTLQAATPLSPQTQEILTALGH</sequence>
<dbReference type="Proteomes" id="UP000280444">
    <property type="component" value="Unassembled WGS sequence"/>
</dbReference>
<comment type="caution">
    <text evidence="2">The sequence shown here is derived from an EMBL/GenBank/DDBJ whole genome shotgun (WGS) entry which is preliminary data.</text>
</comment>
<dbReference type="EMBL" id="RQZF01000003">
    <property type="protein sequence ID" value="RRC95738.1"/>
    <property type="molecule type" value="Genomic_DNA"/>
</dbReference>
<protein>
    <submittedName>
        <fullName evidence="2">IS1634 family transposase</fullName>
    </submittedName>
</protein>
<gene>
    <name evidence="2" type="ORF">EII11_05430</name>
</gene>
<dbReference type="InterPro" id="IPR002559">
    <property type="entry name" value="Transposase_11"/>
</dbReference>
<reference evidence="2 3" key="1">
    <citation type="submission" date="2018-11" db="EMBL/GenBank/DDBJ databases">
        <title>Genomes From Bacteria Associated with the Canine Oral Cavity: a Test Case for Automated Genome-Based Taxonomic Assignment.</title>
        <authorList>
            <person name="Coil D.A."/>
            <person name="Jospin G."/>
            <person name="Darling A.E."/>
            <person name="Wallis C."/>
            <person name="Davis I.J."/>
            <person name="Harris S."/>
            <person name="Eisen J.A."/>
            <person name="Holcombe L.J."/>
            <person name="O'Flynn C."/>
        </authorList>
    </citation>
    <scope>NUCLEOTIDE SEQUENCE [LARGE SCALE GENOMIC DNA]</scope>
    <source>
        <strain evidence="2 3">OH770</strain>
    </source>
</reference>
<proteinExistence type="predicted"/>
<feature type="domain" description="Transposase IS4-like" evidence="1">
    <location>
        <begin position="152"/>
        <end position="447"/>
    </location>
</feature>
<dbReference type="OrthoDB" id="3722616at2"/>
<dbReference type="PANTHER" id="PTHR34614">
    <property type="match status" value="1"/>
</dbReference>
<evidence type="ECO:0000259" key="1">
    <source>
        <dbReference type="Pfam" id="PF01609"/>
    </source>
</evidence>
<keyword evidence="3" id="KW-1185">Reference proteome</keyword>
<dbReference type="GO" id="GO:0004803">
    <property type="term" value="F:transposase activity"/>
    <property type="evidence" value="ECO:0007669"/>
    <property type="project" value="InterPro"/>
</dbReference>